<dbReference type="GO" id="GO:0008270">
    <property type="term" value="F:zinc ion binding"/>
    <property type="evidence" value="ECO:0007669"/>
    <property type="project" value="UniProtKB-KW"/>
</dbReference>
<comment type="caution">
    <text evidence="13">The sequence shown here is derived from an EMBL/GenBank/DDBJ whole genome shotgun (WGS) entry which is preliminary data.</text>
</comment>
<dbReference type="GO" id="GO:0005634">
    <property type="term" value="C:nucleus"/>
    <property type="evidence" value="ECO:0007669"/>
    <property type="project" value="UniProtKB-SubCell"/>
</dbReference>
<evidence type="ECO:0000256" key="9">
    <source>
        <dbReference type="PROSITE-ProRule" id="PRU00042"/>
    </source>
</evidence>
<dbReference type="GO" id="GO:0048619">
    <property type="term" value="P:embryonic hindgut morphogenesis"/>
    <property type="evidence" value="ECO:0007669"/>
    <property type="project" value="TreeGrafter"/>
</dbReference>
<keyword evidence="11" id="KW-0812">Transmembrane</keyword>
<protein>
    <recommendedName>
        <fullName evidence="12">C2H2-type domain-containing protein</fullName>
    </recommendedName>
</protein>
<evidence type="ECO:0000256" key="4">
    <source>
        <dbReference type="ARBA" id="ARBA00022771"/>
    </source>
</evidence>
<keyword evidence="5" id="KW-0862">Zinc</keyword>
<dbReference type="InterPro" id="IPR013087">
    <property type="entry name" value="Znf_C2H2_type"/>
</dbReference>
<keyword evidence="14" id="KW-1185">Reference proteome</keyword>
<evidence type="ECO:0000256" key="1">
    <source>
        <dbReference type="ARBA" id="ARBA00004123"/>
    </source>
</evidence>
<dbReference type="SUPFAM" id="SSF57667">
    <property type="entry name" value="beta-beta-alpha zinc fingers"/>
    <property type="match status" value="1"/>
</dbReference>
<evidence type="ECO:0000256" key="8">
    <source>
        <dbReference type="ARBA" id="ARBA00023242"/>
    </source>
</evidence>
<dbReference type="FunFam" id="3.30.160.60:FF:000311">
    <property type="entry name" value="protein odd-skipped-related 2 isoform X1"/>
    <property type="match status" value="1"/>
</dbReference>
<dbReference type="PANTHER" id="PTHR14196:SF0">
    <property type="entry name" value="PROTEIN BOWEL"/>
    <property type="match status" value="1"/>
</dbReference>
<proteinExistence type="predicted"/>
<dbReference type="GO" id="GO:0000977">
    <property type="term" value="F:RNA polymerase II transcription regulatory region sequence-specific DNA binding"/>
    <property type="evidence" value="ECO:0007669"/>
    <property type="project" value="TreeGrafter"/>
</dbReference>
<evidence type="ECO:0000259" key="12">
    <source>
        <dbReference type="PROSITE" id="PS50157"/>
    </source>
</evidence>
<dbReference type="SUPFAM" id="SSF81442">
    <property type="entry name" value="Cytochrome c oxidase subunit I-like"/>
    <property type="match status" value="1"/>
</dbReference>
<evidence type="ECO:0000256" key="3">
    <source>
        <dbReference type="ARBA" id="ARBA00022737"/>
    </source>
</evidence>
<dbReference type="InterPro" id="IPR036927">
    <property type="entry name" value="Cyt_c_oxase-like_su1_sf"/>
</dbReference>
<reference evidence="13" key="2">
    <citation type="submission" date="2023-05" db="EMBL/GenBank/DDBJ databases">
        <authorList>
            <person name="Fouks B."/>
        </authorList>
    </citation>
    <scope>NUCLEOTIDE SEQUENCE</scope>
    <source>
        <strain evidence="13">Stay&amp;Tobe</strain>
        <tissue evidence="13">Testes</tissue>
    </source>
</reference>
<sequence>SYAPKSLLYLIAPNANFTLALVPRPSCRAAESSGAGTSAAGSAASTSREEPLSLSRRSSSGFELYHHHLAVGLHRESSAFVPVVPQRFVSTYPPLLLDDKVERRELMALMADKRKELALREEAAYAAAAAAMLLPHPGAPPPPHPYVPPPAGLFAPGSSGSGAGAGPATFPFPGAASGMFPPHPHHPHAHLDRRLLRAPGRASRPKKQFICKFCSRQFTKSYNLLIHERTHTDERPYSSRPVVAVLPTVSQYAAMRVHAELLCYVWVTQLISFHYIKFSHYCNIQPEEQKRVDGTNRRVVVHLRGYGPNPKMTILVTGVDPGCRTWKTTYNLHKSIESRCSARTTPVRPPILSPSPTVLFTYATFNFNLFDLIYNIAGVSSILGAVNFISTIINMKPIILLLLMCSLFFGPILMNA</sequence>
<organism evidence="13 14">
    <name type="scientific">Diploptera punctata</name>
    <name type="common">Pacific beetle cockroach</name>
    <dbReference type="NCBI Taxonomy" id="6984"/>
    <lineage>
        <taxon>Eukaryota</taxon>
        <taxon>Metazoa</taxon>
        <taxon>Ecdysozoa</taxon>
        <taxon>Arthropoda</taxon>
        <taxon>Hexapoda</taxon>
        <taxon>Insecta</taxon>
        <taxon>Pterygota</taxon>
        <taxon>Neoptera</taxon>
        <taxon>Polyneoptera</taxon>
        <taxon>Dictyoptera</taxon>
        <taxon>Blattodea</taxon>
        <taxon>Blaberoidea</taxon>
        <taxon>Blaberidae</taxon>
        <taxon>Diplopterinae</taxon>
        <taxon>Diploptera</taxon>
    </lineage>
</organism>
<evidence type="ECO:0000313" key="14">
    <source>
        <dbReference type="Proteomes" id="UP001233999"/>
    </source>
</evidence>
<feature type="domain" description="C2H2-type" evidence="12">
    <location>
        <begin position="209"/>
        <end position="236"/>
    </location>
</feature>
<feature type="non-terminal residue" evidence="13">
    <location>
        <position position="416"/>
    </location>
</feature>
<gene>
    <name evidence="13" type="ORF">L9F63_027429</name>
</gene>
<reference evidence="13" key="1">
    <citation type="journal article" date="2023" name="IScience">
        <title>Live-bearing cockroach genome reveals convergent evolutionary mechanisms linked to viviparity in insects and beyond.</title>
        <authorList>
            <person name="Fouks B."/>
            <person name="Harrison M.C."/>
            <person name="Mikhailova A.A."/>
            <person name="Marchal E."/>
            <person name="English S."/>
            <person name="Carruthers M."/>
            <person name="Jennings E.C."/>
            <person name="Chiamaka E.L."/>
            <person name="Frigard R.A."/>
            <person name="Pippel M."/>
            <person name="Attardo G.M."/>
            <person name="Benoit J.B."/>
            <person name="Bornberg-Bauer E."/>
            <person name="Tobe S.S."/>
        </authorList>
    </citation>
    <scope>NUCLEOTIDE SEQUENCE</scope>
    <source>
        <strain evidence="13">Stay&amp;Tobe</strain>
    </source>
</reference>
<evidence type="ECO:0000256" key="6">
    <source>
        <dbReference type="ARBA" id="ARBA00023015"/>
    </source>
</evidence>
<dbReference type="PROSITE" id="PS00028">
    <property type="entry name" value="ZINC_FINGER_C2H2_1"/>
    <property type="match status" value="1"/>
</dbReference>
<evidence type="ECO:0000313" key="13">
    <source>
        <dbReference type="EMBL" id="KAJ9594588.1"/>
    </source>
</evidence>
<dbReference type="Gene3D" id="3.30.160.60">
    <property type="entry name" value="Classic Zinc Finger"/>
    <property type="match status" value="1"/>
</dbReference>
<comment type="subcellular location">
    <subcellularLocation>
        <location evidence="1">Nucleus</location>
    </subcellularLocation>
</comment>
<evidence type="ECO:0000256" key="5">
    <source>
        <dbReference type="ARBA" id="ARBA00022833"/>
    </source>
</evidence>
<keyword evidence="11" id="KW-0472">Membrane</keyword>
<feature type="transmembrane region" description="Helical" evidence="11">
    <location>
        <begin position="397"/>
        <end position="414"/>
    </location>
</feature>
<feature type="region of interest" description="Disordered" evidence="10">
    <location>
        <begin position="31"/>
        <end position="53"/>
    </location>
</feature>
<dbReference type="PROSITE" id="PS50157">
    <property type="entry name" value="ZINC_FINGER_C2H2_2"/>
    <property type="match status" value="1"/>
</dbReference>
<evidence type="ECO:0000256" key="10">
    <source>
        <dbReference type="SAM" id="MobiDB-lite"/>
    </source>
</evidence>
<keyword evidence="2" id="KW-0479">Metal-binding</keyword>
<dbReference type="AlphaFoldDB" id="A0AAD8A8Y0"/>
<dbReference type="EMBL" id="JASPKZ010002900">
    <property type="protein sequence ID" value="KAJ9594588.1"/>
    <property type="molecule type" value="Genomic_DNA"/>
</dbReference>
<dbReference type="PANTHER" id="PTHR14196">
    <property type="entry name" value="ODD-SKIPPED - RELATED"/>
    <property type="match status" value="1"/>
</dbReference>
<feature type="non-terminal residue" evidence="13">
    <location>
        <position position="1"/>
    </location>
</feature>
<name>A0AAD8A8Y0_DIPPU</name>
<feature type="transmembrane region" description="Helical" evidence="11">
    <location>
        <begin position="372"/>
        <end position="390"/>
    </location>
</feature>
<keyword evidence="6" id="KW-0805">Transcription regulation</keyword>
<dbReference type="InterPro" id="IPR050717">
    <property type="entry name" value="C2H2-ZF_Transcription_Reg"/>
</dbReference>
<dbReference type="InterPro" id="IPR036236">
    <property type="entry name" value="Znf_C2H2_sf"/>
</dbReference>
<evidence type="ECO:0000256" key="7">
    <source>
        <dbReference type="ARBA" id="ARBA00023163"/>
    </source>
</evidence>
<dbReference type="GO" id="GO:0000981">
    <property type="term" value="F:DNA-binding transcription factor activity, RNA polymerase II-specific"/>
    <property type="evidence" value="ECO:0007669"/>
    <property type="project" value="TreeGrafter"/>
</dbReference>
<keyword evidence="4 9" id="KW-0863">Zinc-finger</keyword>
<accession>A0AAD8A8Y0</accession>
<keyword evidence="7" id="KW-0804">Transcription</keyword>
<evidence type="ECO:0000256" key="2">
    <source>
        <dbReference type="ARBA" id="ARBA00022723"/>
    </source>
</evidence>
<keyword evidence="11" id="KW-1133">Transmembrane helix</keyword>
<keyword evidence="8" id="KW-0539">Nucleus</keyword>
<dbReference type="GO" id="GO:0009880">
    <property type="term" value="P:embryonic pattern specification"/>
    <property type="evidence" value="ECO:0007669"/>
    <property type="project" value="TreeGrafter"/>
</dbReference>
<evidence type="ECO:0000256" key="11">
    <source>
        <dbReference type="SAM" id="Phobius"/>
    </source>
</evidence>
<keyword evidence="3" id="KW-0677">Repeat</keyword>
<dbReference type="Proteomes" id="UP001233999">
    <property type="component" value="Unassembled WGS sequence"/>
</dbReference>